<dbReference type="AlphaFoldDB" id="A0A839GFF0"/>
<sequence>MKSIREAGTEKQIEKAADALYPDYSSDKELTALAN</sequence>
<evidence type="ECO:0000313" key="1">
    <source>
        <dbReference type="EMBL" id="MBA9075399.1"/>
    </source>
</evidence>
<comment type="caution">
    <text evidence="1">The sequence shown here is derived from an EMBL/GenBank/DDBJ whole genome shotgun (WGS) entry which is preliminary data.</text>
</comment>
<dbReference type="EMBL" id="JACJIQ010000001">
    <property type="protein sequence ID" value="MBA9075399.1"/>
    <property type="molecule type" value="Genomic_DNA"/>
</dbReference>
<name>A0A839GFF0_9BACT</name>
<accession>A0A839GFF0</accession>
<evidence type="ECO:0000313" key="2">
    <source>
        <dbReference type="Proteomes" id="UP000563094"/>
    </source>
</evidence>
<gene>
    <name evidence="1" type="ORF">FHS90_000096</name>
</gene>
<protein>
    <submittedName>
        <fullName evidence="1">Uncharacterized protein</fullName>
    </submittedName>
</protein>
<dbReference type="Proteomes" id="UP000563094">
    <property type="component" value="Unassembled WGS sequence"/>
</dbReference>
<organism evidence="1 2">
    <name type="scientific">Rufibacter quisquiliarum</name>
    <dbReference type="NCBI Taxonomy" id="1549639"/>
    <lineage>
        <taxon>Bacteria</taxon>
        <taxon>Pseudomonadati</taxon>
        <taxon>Bacteroidota</taxon>
        <taxon>Cytophagia</taxon>
        <taxon>Cytophagales</taxon>
        <taxon>Hymenobacteraceae</taxon>
        <taxon>Rufibacter</taxon>
    </lineage>
</organism>
<keyword evidence="2" id="KW-1185">Reference proteome</keyword>
<proteinExistence type="predicted"/>
<reference evidence="1 2" key="1">
    <citation type="submission" date="2020-08" db="EMBL/GenBank/DDBJ databases">
        <title>Genomic Encyclopedia of Type Strains, Phase IV (KMG-IV): sequencing the most valuable type-strain genomes for metagenomic binning, comparative biology and taxonomic classification.</title>
        <authorList>
            <person name="Goeker M."/>
        </authorList>
    </citation>
    <scope>NUCLEOTIDE SEQUENCE [LARGE SCALE GENOMIC DNA]</scope>
    <source>
        <strain evidence="1 2">DSM 29854</strain>
    </source>
</reference>